<protein>
    <recommendedName>
        <fullName evidence="1">HTH cro/C1-type domain-containing protein</fullName>
    </recommendedName>
</protein>
<dbReference type="EMBL" id="CP003537">
    <property type="protein sequence ID" value="AGH96644.1"/>
    <property type="molecule type" value="Genomic_DNA"/>
</dbReference>
<dbReference type="OrthoDB" id="3034420at2"/>
<dbReference type="AlphaFoldDB" id="M4VTW1"/>
<dbReference type="KEGG" id="bex:A11Q_2428"/>
<dbReference type="CDD" id="cd00093">
    <property type="entry name" value="HTH_XRE"/>
    <property type="match status" value="1"/>
</dbReference>
<accession>M4VTW1</accession>
<name>M4VTW1_9BACT</name>
<dbReference type="SMART" id="SM00530">
    <property type="entry name" value="HTH_XRE"/>
    <property type="match status" value="1"/>
</dbReference>
<evidence type="ECO:0000313" key="3">
    <source>
        <dbReference type="Proteomes" id="UP000012040"/>
    </source>
</evidence>
<organism evidence="2 3">
    <name type="scientific">Pseudobdellovibrio exovorus JSS</name>
    <dbReference type="NCBI Taxonomy" id="1184267"/>
    <lineage>
        <taxon>Bacteria</taxon>
        <taxon>Pseudomonadati</taxon>
        <taxon>Bdellovibrionota</taxon>
        <taxon>Bdellovibrionia</taxon>
        <taxon>Bdellovibrionales</taxon>
        <taxon>Pseudobdellovibrionaceae</taxon>
        <taxon>Pseudobdellovibrio</taxon>
    </lineage>
</organism>
<dbReference type="InterPro" id="IPR001387">
    <property type="entry name" value="Cro/C1-type_HTH"/>
</dbReference>
<dbReference type="InterPro" id="IPR010982">
    <property type="entry name" value="Lambda_DNA-bd_dom_sf"/>
</dbReference>
<reference evidence="2 3" key="1">
    <citation type="journal article" date="2013" name="ISME J.">
        <title>By their genes ye shall know them: genomic signatures of predatory bacteria.</title>
        <authorList>
            <person name="Pasternak Z."/>
            <person name="Pietrokovski S."/>
            <person name="Rotem O."/>
            <person name="Gophna U."/>
            <person name="Lurie-Weinberger M.N."/>
            <person name="Jurkevitch E."/>
        </authorList>
    </citation>
    <scope>NUCLEOTIDE SEQUENCE [LARGE SCALE GENOMIC DNA]</scope>
    <source>
        <strain evidence="2 3">JSS</strain>
    </source>
</reference>
<dbReference type="PATRIC" id="fig|1184267.3.peg.2457"/>
<dbReference type="PROSITE" id="PS50943">
    <property type="entry name" value="HTH_CROC1"/>
    <property type="match status" value="1"/>
</dbReference>
<feature type="domain" description="HTH cro/C1-type" evidence="1">
    <location>
        <begin position="14"/>
        <end position="69"/>
    </location>
</feature>
<dbReference type="STRING" id="1184267.A11Q_2428"/>
<sequence length="82" mass="8958">MKSAKNHQEIGKLLKYHRQLQGLSQQELADLAGLSQPAISNIEKGLGGTLGTVEAIMFALKLEVLFEPISKIDKKDLVSLVD</sequence>
<dbReference type="GO" id="GO:0003677">
    <property type="term" value="F:DNA binding"/>
    <property type="evidence" value="ECO:0007669"/>
    <property type="project" value="InterPro"/>
</dbReference>
<dbReference type="Gene3D" id="1.10.260.40">
    <property type="entry name" value="lambda repressor-like DNA-binding domains"/>
    <property type="match status" value="1"/>
</dbReference>
<dbReference type="Proteomes" id="UP000012040">
    <property type="component" value="Chromosome"/>
</dbReference>
<dbReference type="HOGENOM" id="CLU_2551472_0_0_7"/>
<keyword evidence="3" id="KW-1185">Reference proteome</keyword>
<dbReference type="SUPFAM" id="SSF47413">
    <property type="entry name" value="lambda repressor-like DNA-binding domains"/>
    <property type="match status" value="1"/>
</dbReference>
<dbReference type="Pfam" id="PF01381">
    <property type="entry name" value="HTH_3"/>
    <property type="match status" value="1"/>
</dbReference>
<evidence type="ECO:0000259" key="1">
    <source>
        <dbReference type="PROSITE" id="PS50943"/>
    </source>
</evidence>
<gene>
    <name evidence="2" type="ORF">A11Q_2428</name>
</gene>
<proteinExistence type="predicted"/>
<dbReference type="RefSeq" id="WP_015471134.1">
    <property type="nucleotide sequence ID" value="NC_020813.1"/>
</dbReference>
<evidence type="ECO:0000313" key="2">
    <source>
        <dbReference type="EMBL" id="AGH96644.1"/>
    </source>
</evidence>